<dbReference type="Gene3D" id="2.40.40.10">
    <property type="entry name" value="RlpA-like domain"/>
    <property type="match status" value="1"/>
</dbReference>
<proteinExistence type="predicted"/>
<comment type="catalytic activity">
    <reaction evidence="1">
        <text>Exolytic cleavage of the (1-&gt;4)-beta-glycosidic linkage between N-acetylmuramic acid (MurNAc) and N-acetylglucosamine (GlcNAc) residues in peptidoglycan, from either the reducing or the non-reducing ends of the peptidoglycan chains, with concomitant formation of a 1,6-anhydrobond in the MurNAc residue.</text>
        <dbReference type="EC" id="4.2.2.n1"/>
    </reaction>
</comment>
<dbReference type="PANTHER" id="PTHR30124">
    <property type="entry name" value="MEMBRANE-BOUND LYTIC MUREIN TRANSGLYCOSYLASE A"/>
    <property type="match status" value="1"/>
</dbReference>
<dbReference type="PANTHER" id="PTHR30124:SF0">
    <property type="entry name" value="MEMBRANE-BOUND LYTIC MUREIN TRANSGLYCOSYLASE A"/>
    <property type="match status" value="1"/>
</dbReference>
<dbReference type="Proteomes" id="UP000048984">
    <property type="component" value="Unassembled WGS sequence"/>
</dbReference>
<dbReference type="SUPFAM" id="SSF50685">
    <property type="entry name" value="Barwin-like endoglucanases"/>
    <property type="match status" value="1"/>
</dbReference>
<dbReference type="CDD" id="cd14485">
    <property type="entry name" value="mltA_like_LT_A"/>
    <property type="match status" value="1"/>
</dbReference>
<evidence type="ECO:0000259" key="6">
    <source>
        <dbReference type="SMART" id="SM00925"/>
    </source>
</evidence>
<dbReference type="Pfam" id="PF03562">
    <property type="entry name" value="MltA"/>
    <property type="match status" value="1"/>
</dbReference>
<gene>
    <name evidence="7" type="ORF">ABB55_13505</name>
</gene>
<dbReference type="InterPro" id="IPR026044">
    <property type="entry name" value="MltA"/>
</dbReference>
<dbReference type="SMART" id="SM00925">
    <property type="entry name" value="MltA"/>
    <property type="match status" value="1"/>
</dbReference>
<dbReference type="PIRSF" id="PIRSF019422">
    <property type="entry name" value="MltA"/>
    <property type="match status" value="1"/>
</dbReference>
<comment type="caution">
    <text evidence="7">The sequence shown here is derived from an EMBL/GenBank/DDBJ whole genome shotgun (WGS) entry which is preliminary data.</text>
</comment>
<evidence type="ECO:0000313" key="7">
    <source>
        <dbReference type="EMBL" id="KPL53108.1"/>
    </source>
</evidence>
<reference evidence="7 8" key="1">
    <citation type="submission" date="2015-09" db="EMBL/GenBank/DDBJ databases">
        <authorList>
            <person name="Jackson K.R."/>
            <person name="Lunt B.L."/>
            <person name="Fisher J.N.B."/>
            <person name="Gardner A.V."/>
            <person name="Bailey M.E."/>
            <person name="Deus L.M."/>
            <person name="Earl A.S."/>
            <person name="Gibby P.D."/>
            <person name="Hartmann K.A."/>
            <person name="Liu J.E."/>
            <person name="Manci A.M."/>
            <person name="Nielsen D.A."/>
            <person name="Solomon M.B."/>
            <person name="Breakwell D.P."/>
            <person name="Burnett S.H."/>
            <person name="Grose J.H."/>
        </authorList>
    </citation>
    <scope>NUCLEOTIDE SEQUENCE [LARGE SCALE GENOMIC DNA]</scope>
    <source>
        <strain evidence="7 8">16</strain>
    </source>
</reference>
<dbReference type="InterPro" id="IPR036908">
    <property type="entry name" value="RlpA-like_sf"/>
</dbReference>
<dbReference type="GO" id="GO:0004553">
    <property type="term" value="F:hydrolase activity, hydrolyzing O-glycosyl compounds"/>
    <property type="evidence" value="ECO:0007669"/>
    <property type="project" value="InterPro"/>
</dbReference>
<keyword evidence="3" id="KW-0456">Lyase</keyword>
<dbReference type="GO" id="GO:0009253">
    <property type="term" value="P:peptidoglycan catabolic process"/>
    <property type="evidence" value="ECO:0007669"/>
    <property type="project" value="TreeGrafter"/>
</dbReference>
<evidence type="ECO:0000256" key="1">
    <source>
        <dbReference type="ARBA" id="ARBA00001420"/>
    </source>
</evidence>
<dbReference type="AlphaFoldDB" id="A0A0P6WET1"/>
<evidence type="ECO:0000256" key="4">
    <source>
        <dbReference type="ARBA" id="ARBA00023316"/>
    </source>
</evidence>
<evidence type="ECO:0000313" key="8">
    <source>
        <dbReference type="Proteomes" id="UP000048984"/>
    </source>
</evidence>
<dbReference type="InterPro" id="IPR010611">
    <property type="entry name" value="3D_dom"/>
</dbReference>
<evidence type="ECO:0000256" key="3">
    <source>
        <dbReference type="ARBA" id="ARBA00023239"/>
    </source>
</evidence>
<dbReference type="CDD" id="cd14668">
    <property type="entry name" value="mlta_B"/>
    <property type="match status" value="1"/>
</dbReference>
<name>A0A0P6WET1_9HYPH</name>
<dbReference type="GO" id="GO:0071555">
    <property type="term" value="P:cell wall organization"/>
    <property type="evidence" value="ECO:0007669"/>
    <property type="project" value="UniProtKB-KW"/>
</dbReference>
<keyword evidence="4" id="KW-0961">Cell wall biogenesis/degradation</keyword>
<dbReference type="Pfam" id="PF06725">
    <property type="entry name" value="3D"/>
    <property type="match status" value="1"/>
</dbReference>
<dbReference type="GO" id="GO:0009254">
    <property type="term" value="P:peptidoglycan turnover"/>
    <property type="evidence" value="ECO:0007669"/>
    <property type="project" value="InterPro"/>
</dbReference>
<dbReference type="STRING" id="665126.ABB55_13505"/>
<evidence type="ECO:0000256" key="5">
    <source>
        <dbReference type="ARBA" id="ARBA00030918"/>
    </source>
</evidence>
<dbReference type="EC" id="4.2.2.n1" evidence="2"/>
<dbReference type="Gene3D" id="2.40.240.50">
    <property type="entry name" value="Barwin-like endoglucanases"/>
    <property type="match status" value="1"/>
</dbReference>
<accession>A0A0P6WET1</accession>
<dbReference type="GO" id="GO:0008933">
    <property type="term" value="F:peptidoglycan lytic transglycosylase activity"/>
    <property type="evidence" value="ECO:0007669"/>
    <property type="project" value="TreeGrafter"/>
</dbReference>
<reference evidence="7 8" key="2">
    <citation type="submission" date="2015-10" db="EMBL/GenBank/DDBJ databases">
        <title>Draft Genome Sequence of Prosthecomicrobium hirschii ATCC 27832.</title>
        <authorList>
            <person name="Daniel J."/>
            <person name="Givan S.A."/>
            <person name="Brun Y.V."/>
            <person name="Brown P.J."/>
        </authorList>
    </citation>
    <scope>NUCLEOTIDE SEQUENCE [LARGE SCALE GENOMIC DNA]</scope>
    <source>
        <strain evidence="7 8">16</strain>
    </source>
</reference>
<protein>
    <recommendedName>
        <fullName evidence="2">peptidoglycan lytic exotransglycosylase</fullName>
        <ecNumber evidence="2">4.2.2.n1</ecNumber>
    </recommendedName>
    <alternativeName>
        <fullName evidence="5">Murein hydrolase A</fullName>
    </alternativeName>
</protein>
<dbReference type="GO" id="GO:0019867">
    <property type="term" value="C:outer membrane"/>
    <property type="evidence" value="ECO:0007669"/>
    <property type="project" value="InterPro"/>
</dbReference>
<dbReference type="InterPro" id="IPR005300">
    <property type="entry name" value="MltA_B"/>
</dbReference>
<keyword evidence="8" id="KW-1185">Reference proteome</keyword>
<evidence type="ECO:0000256" key="2">
    <source>
        <dbReference type="ARBA" id="ARBA00012587"/>
    </source>
</evidence>
<organism evidence="7 8">
    <name type="scientific">Prosthecodimorpha hirschii</name>
    <dbReference type="NCBI Taxonomy" id="665126"/>
    <lineage>
        <taxon>Bacteria</taxon>
        <taxon>Pseudomonadati</taxon>
        <taxon>Pseudomonadota</taxon>
        <taxon>Alphaproteobacteria</taxon>
        <taxon>Hyphomicrobiales</taxon>
        <taxon>Ancalomicrobiaceae</taxon>
        <taxon>Prosthecodimorpha</taxon>
    </lineage>
</organism>
<dbReference type="EMBL" id="LJYW01000001">
    <property type="protein sequence ID" value="KPL53108.1"/>
    <property type="molecule type" value="Genomic_DNA"/>
</dbReference>
<feature type="domain" description="Lytic transglycosylase MltA" evidence="6">
    <location>
        <begin position="104"/>
        <end position="261"/>
    </location>
</feature>
<sequence length="366" mass="39478">MPDMPTGFRFRDLPFAALPGWPEDRHGEAMAAFLLSAARMADDPPRTRTLGVDGAALARIAGAALAAAPFDDRSARAFFETRFRPVAVEPAEGAPFLTGYFEPEVEGSLVPTTRFTVPLLRRPDDLVDIRDHNRPPGLDPAFAFARASADGIVPYHDRAAIEDGALAGRGLELVYLEDPVEAYFIHVQGSARIRLAGGGTLRVTYDGKAGWPYTSIGRLLVERGVAPAAEMTADRLIAWLKADPVRGRALMRENRSYIFFRETPDLDPTLGAVAAAGVQITPGRSLAVDRLLHTFGTPIFLDADLPLGPDGARMPFRRLMVAQDTGSAIVGPARGDVFVGCDAEAGRRAGLIRDVPRAFVLLVPKE</sequence>